<accession>A0ABV7H653</accession>
<keyword evidence="1" id="KW-0472">Membrane</keyword>
<sequence>MGTGAITQYVDVAQIVLYVFWIFFFWLVVYLTVESKREGFPLEASHTDKRLLPGILPMPKPKTYLLPHGGSVTVPNDKVSPQVLKAQEVQPWGGAPIEPTGNPMLDGVGPGAYADRADVPDQMLDGSPKIVPLAAAKGFSIPKQDRSPIGMTVYGADDEPAGPVTEIWVDQMEMMIRFLEVTTGTGDAKRQVLVPINFTRIGRNDITVRAILARHFASIPGIRTAGQITLLEEEKIMAYFGGGTLYATPDRQEPLL</sequence>
<keyword evidence="1" id="KW-0812">Transmembrane</keyword>
<dbReference type="Proteomes" id="UP001595556">
    <property type="component" value="Unassembled WGS sequence"/>
</dbReference>
<protein>
    <submittedName>
        <fullName evidence="4">Photosynthetic reaction center subunit H</fullName>
    </submittedName>
</protein>
<organism evidence="4 5">
    <name type="scientific">Piscinibacterium candidicorallinum</name>
    <dbReference type="NCBI Taxonomy" id="1793872"/>
    <lineage>
        <taxon>Bacteria</taxon>
        <taxon>Pseudomonadati</taxon>
        <taxon>Pseudomonadota</taxon>
        <taxon>Betaproteobacteria</taxon>
        <taxon>Burkholderiales</taxon>
        <taxon>Piscinibacterium</taxon>
    </lineage>
</organism>
<evidence type="ECO:0000313" key="5">
    <source>
        <dbReference type="Proteomes" id="UP001595556"/>
    </source>
</evidence>
<dbReference type="InterPro" id="IPR015810">
    <property type="entry name" value="Photo_RC_H_N"/>
</dbReference>
<dbReference type="InterPro" id="IPR011033">
    <property type="entry name" value="PRC_barrel-like_sf"/>
</dbReference>
<feature type="domain" description="PRC-barrel" evidence="3">
    <location>
        <begin position="145"/>
        <end position="210"/>
    </location>
</feature>
<comment type="caution">
    <text evidence="4">The sequence shown here is derived from an EMBL/GenBank/DDBJ whole genome shotgun (WGS) entry which is preliminary data.</text>
</comment>
<feature type="domain" description="Photosynthetic reaction centre H subunit N-terminal" evidence="2">
    <location>
        <begin position="5"/>
        <end position="134"/>
    </location>
</feature>
<reference evidence="5" key="1">
    <citation type="journal article" date="2019" name="Int. J. Syst. Evol. Microbiol.">
        <title>The Global Catalogue of Microorganisms (GCM) 10K type strain sequencing project: providing services to taxonomists for standard genome sequencing and annotation.</title>
        <authorList>
            <consortium name="The Broad Institute Genomics Platform"/>
            <consortium name="The Broad Institute Genome Sequencing Center for Infectious Disease"/>
            <person name="Wu L."/>
            <person name="Ma J."/>
        </authorList>
    </citation>
    <scope>NUCLEOTIDE SEQUENCE [LARGE SCALE GENOMIC DNA]</scope>
    <source>
        <strain evidence="5">KCTC 52168</strain>
    </source>
</reference>
<evidence type="ECO:0000313" key="4">
    <source>
        <dbReference type="EMBL" id="MFC3147999.1"/>
    </source>
</evidence>
<dbReference type="InterPro" id="IPR014747">
    <property type="entry name" value="Bac_photo_RC_H_C"/>
</dbReference>
<feature type="transmembrane region" description="Helical" evidence="1">
    <location>
        <begin position="12"/>
        <end position="33"/>
    </location>
</feature>
<dbReference type="RefSeq" id="WP_377303551.1">
    <property type="nucleotide sequence ID" value="NZ_CP180191.1"/>
</dbReference>
<dbReference type="Gene3D" id="3.90.50.10">
    <property type="entry name" value="Photosynthetic Reaction Center, subunit H, domain 2"/>
    <property type="match status" value="1"/>
</dbReference>
<dbReference type="SUPFAM" id="SSF50346">
    <property type="entry name" value="PRC-barrel domain"/>
    <property type="match status" value="1"/>
</dbReference>
<dbReference type="EMBL" id="JBHRTI010000004">
    <property type="protein sequence ID" value="MFC3147999.1"/>
    <property type="molecule type" value="Genomic_DNA"/>
</dbReference>
<dbReference type="InterPro" id="IPR027275">
    <property type="entry name" value="PRC-brl_dom"/>
</dbReference>
<proteinExistence type="predicted"/>
<keyword evidence="5" id="KW-1185">Reference proteome</keyword>
<name>A0ABV7H653_9BURK</name>
<dbReference type="Pfam" id="PF03967">
    <property type="entry name" value="PRCH"/>
    <property type="match status" value="1"/>
</dbReference>
<gene>
    <name evidence="4" type="primary">puhA</name>
    <name evidence="4" type="ORF">ACFOEN_10120</name>
</gene>
<evidence type="ECO:0000259" key="2">
    <source>
        <dbReference type="Pfam" id="PF03967"/>
    </source>
</evidence>
<keyword evidence="1" id="KW-1133">Transmembrane helix</keyword>
<dbReference type="InterPro" id="IPR005652">
    <property type="entry name" value="Photo_RC_H"/>
</dbReference>
<dbReference type="InterPro" id="IPR037097">
    <property type="entry name" value="Photo_RC_H_N_sf"/>
</dbReference>
<evidence type="ECO:0000259" key="3">
    <source>
        <dbReference type="Pfam" id="PF05239"/>
    </source>
</evidence>
<dbReference type="Gene3D" id="4.10.540.10">
    <property type="entry name" value="Photosynthetic reaction centre, H subunit, N-terminal domain"/>
    <property type="match status" value="1"/>
</dbReference>
<evidence type="ECO:0000256" key="1">
    <source>
        <dbReference type="SAM" id="Phobius"/>
    </source>
</evidence>
<dbReference type="Pfam" id="PF05239">
    <property type="entry name" value="PRC"/>
    <property type="match status" value="1"/>
</dbReference>
<dbReference type="SUPFAM" id="SSF81490">
    <property type="entry name" value="Photosystem II reaction centre subunit H, transmembrane region"/>
    <property type="match status" value="1"/>
</dbReference>
<dbReference type="NCBIfam" id="TIGR01150">
    <property type="entry name" value="puhA"/>
    <property type="match status" value="1"/>
</dbReference>